<keyword evidence="8" id="KW-0456">Lyase</keyword>
<evidence type="ECO:0000313" key="12">
    <source>
        <dbReference type="EMBL" id="KAJ8301239.1"/>
    </source>
</evidence>
<dbReference type="Gene3D" id="3.30.70.1230">
    <property type="entry name" value="Nucleotide cyclase"/>
    <property type="match status" value="1"/>
</dbReference>
<sequence length="521" mass="59986">MLCLTALPVLGLWAYTVYTLADTIESKQLNEKTRNSLSISIKLSRVIHRLQRERDMSMLYLSALGPETKTFLLQEYIETDKELAQMSVWPVDLDRNERQEFKSKEKFQENLSRHRQILSPSFDPIAEMYFYTALIDKIILWLYDSITESKFSLIWKSIVAYQKITSGKEDVGLERALGTMFYARGGFQEHKLFELYNNKIFAFKAQYETARLYSERVDYLYTYGVTYSGVNITEIIYSFRSEIQYHNRSADYKSIQKARWLFDNMTTYLELLYDVQRDLGEYVIEKVDQVIQHSTRDLAISATFLVLVIIVCPLVIFATENLTSSIQKYALTLVDKTKELTQEQKRTDSLLYQMVPQPVAEKLKNNVHIDAEYFKTVTILFSDIYGFARLCANCSPLEIVQILNQLYGAIDDILDDLDVYKVETVNDCYMVASGLPNRNGGRHVVEIADFSIALVKLMKSRTFGSNVTLELRIGINTGPCMAGVVGSVMPRYCLFGDTVNTASRMKSYGQRKYLISSTVLF</sequence>
<evidence type="ECO:0000256" key="1">
    <source>
        <dbReference type="ARBA" id="ARBA00004479"/>
    </source>
</evidence>
<dbReference type="InterPro" id="IPR011645">
    <property type="entry name" value="HNOB_dom_associated"/>
</dbReference>
<keyword evidence="7" id="KW-0472">Membrane</keyword>
<evidence type="ECO:0000256" key="3">
    <source>
        <dbReference type="ARBA" id="ARBA00022692"/>
    </source>
</evidence>
<evidence type="ECO:0000256" key="4">
    <source>
        <dbReference type="ARBA" id="ARBA00022729"/>
    </source>
</evidence>
<keyword evidence="5" id="KW-0547">Nucleotide-binding</keyword>
<feature type="signal peptide" evidence="10">
    <location>
        <begin position="1"/>
        <end position="21"/>
    </location>
</feature>
<dbReference type="EC" id="4.6.1.2" evidence="2"/>
<dbReference type="Gene3D" id="6.10.250.780">
    <property type="match status" value="1"/>
</dbReference>
<evidence type="ECO:0000256" key="10">
    <source>
        <dbReference type="SAM" id="SignalP"/>
    </source>
</evidence>
<keyword evidence="9" id="KW-0141">cGMP biosynthesis</keyword>
<name>A0ABQ9E7B0_TEGGR</name>
<dbReference type="Pfam" id="PF08376">
    <property type="entry name" value="NIT"/>
    <property type="match status" value="1"/>
</dbReference>
<dbReference type="CDD" id="cd07302">
    <property type="entry name" value="CHD"/>
    <property type="match status" value="1"/>
</dbReference>
<evidence type="ECO:0000259" key="11">
    <source>
        <dbReference type="PROSITE" id="PS50125"/>
    </source>
</evidence>
<dbReference type="Pfam" id="PF00211">
    <property type="entry name" value="Guanylate_cyc"/>
    <property type="match status" value="1"/>
</dbReference>
<dbReference type="PANTHER" id="PTHR11920">
    <property type="entry name" value="GUANYLYL CYCLASE"/>
    <property type="match status" value="1"/>
</dbReference>
<keyword evidence="6" id="KW-1133">Transmembrane helix</keyword>
<evidence type="ECO:0000256" key="7">
    <source>
        <dbReference type="ARBA" id="ARBA00023136"/>
    </source>
</evidence>
<keyword evidence="13" id="KW-1185">Reference proteome</keyword>
<dbReference type="InterPro" id="IPR001054">
    <property type="entry name" value="A/G_cyclase"/>
</dbReference>
<dbReference type="Proteomes" id="UP001217089">
    <property type="component" value="Unassembled WGS sequence"/>
</dbReference>
<reference evidence="12 13" key="1">
    <citation type="submission" date="2022-12" db="EMBL/GenBank/DDBJ databases">
        <title>Chromosome-level genome of Tegillarca granosa.</title>
        <authorList>
            <person name="Kim J."/>
        </authorList>
    </citation>
    <scope>NUCLEOTIDE SEQUENCE [LARGE SCALE GENOMIC DNA]</scope>
    <source>
        <strain evidence="12">Teg-2019</strain>
        <tissue evidence="12">Adductor muscle</tissue>
    </source>
</reference>
<keyword evidence="3" id="KW-0812">Transmembrane</keyword>
<dbReference type="Pfam" id="PF07701">
    <property type="entry name" value="HNOBA"/>
    <property type="match status" value="1"/>
</dbReference>
<keyword evidence="4 10" id="KW-0732">Signal</keyword>
<comment type="subcellular location">
    <subcellularLocation>
        <location evidence="1">Membrane</location>
        <topology evidence="1">Single-pass type I membrane protein</topology>
    </subcellularLocation>
</comment>
<comment type="caution">
    <text evidence="12">The sequence shown here is derived from an EMBL/GenBank/DDBJ whole genome shotgun (WGS) entry which is preliminary data.</text>
</comment>
<organism evidence="12 13">
    <name type="scientific">Tegillarca granosa</name>
    <name type="common">Malaysian cockle</name>
    <name type="synonym">Anadara granosa</name>
    <dbReference type="NCBI Taxonomy" id="220873"/>
    <lineage>
        <taxon>Eukaryota</taxon>
        <taxon>Metazoa</taxon>
        <taxon>Spiralia</taxon>
        <taxon>Lophotrochozoa</taxon>
        <taxon>Mollusca</taxon>
        <taxon>Bivalvia</taxon>
        <taxon>Autobranchia</taxon>
        <taxon>Pteriomorphia</taxon>
        <taxon>Arcoida</taxon>
        <taxon>Arcoidea</taxon>
        <taxon>Arcidae</taxon>
        <taxon>Tegillarca</taxon>
    </lineage>
</organism>
<gene>
    <name evidence="12" type="ORF">KUTeg_020226</name>
</gene>
<feature type="chain" id="PRO_5046025762" description="guanylate cyclase" evidence="10">
    <location>
        <begin position="22"/>
        <end position="521"/>
    </location>
</feature>
<evidence type="ECO:0000256" key="6">
    <source>
        <dbReference type="ARBA" id="ARBA00022989"/>
    </source>
</evidence>
<dbReference type="InterPro" id="IPR050401">
    <property type="entry name" value="Cyclic_nucleotide_synthase"/>
</dbReference>
<evidence type="ECO:0000256" key="8">
    <source>
        <dbReference type="ARBA" id="ARBA00023239"/>
    </source>
</evidence>
<dbReference type="SMART" id="SM00044">
    <property type="entry name" value="CYCc"/>
    <property type="match status" value="1"/>
</dbReference>
<feature type="domain" description="Guanylate cyclase" evidence="11">
    <location>
        <begin position="378"/>
        <end position="506"/>
    </location>
</feature>
<dbReference type="InterPro" id="IPR013587">
    <property type="entry name" value="Nitrate/nitrite_sensing"/>
</dbReference>
<accession>A0ABQ9E7B0</accession>
<evidence type="ECO:0000256" key="2">
    <source>
        <dbReference type="ARBA" id="ARBA00012202"/>
    </source>
</evidence>
<proteinExistence type="predicted"/>
<evidence type="ECO:0000256" key="5">
    <source>
        <dbReference type="ARBA" id="ARBA00022741"/>
    </source>
</evidence>
<dbReference type="PROSITE" id="PS50125">
    <property type="entry name" value="GUANYLATE_CYCLASE_2"/>
    <property type="match status" value="1"/>
</dbReference>
<evidence type="ECO:0000256" key="9">
    <source>
        <dbReference type="ARBA" id="ARBA00023293"/>
    </source>
</evidence>
<dbReference type="PANTHER" id="PTHR11920:SF501">
    <property type="entry name" value="GUANYLATE CYCLASE 32E"/>
    <property type="match status" value="1"/>
</dbReference>
<dbReference type="EMBL" id="JARBDR010000918">
    <property type="protein sequence ID" value="KAJ8301239.1"/>
    <property type="molecule type" value="Genomic_DNA"/>
</dbReference>
<evidence type="ECO:0000313" key="13">
    <source>
        <dbReference type="Proteomes" id="UP001217089"/>
    </source>
</evidence>
<dbReference type="InterPro" id="IPR029787">
    <property type="entry name" value="Nucleotide_cyclase"/>
</dbReference>
<protein>
    <recommendedName>
        <fullName evidence="2">guanylate cyclase</fullName>
        <ecNumber evidence="2">4.6.1.2</ecNumber>
    </recommendedName>
</protein>
<dbReference type="SUPFAM" id="SSF55073">
    <property type="entry name" value="Nucleotide cyclase"/>
    <property type="match status" value="1"/>
</dbReference>